<sequence>MEYKLNIVGTPIGNLDDITIRALNTLKSSDVILCEDIRVGQKLLKHYEITGKTLISYHNFNEHQITPKIIHLIQQGKNVSLITDAGMPCISDPGFEIIKVAKQNNIFIDVIGGPTALIHALIKANFSNTFTFLGFLKDKSISRQNQLKELNPGTYVCYVSPHKLHSTIQDFEIIFNDNIQLYLIKEMTKLHEFSYEGTPKEILQLISDNEKGEFSLVFDIKPIKKTKINKYAKEII</sequence>
<keyword evidence="3" id="KW-1185">Reference proteome</keyword>
<dbReference type="Proteomes" id="UP000249865">
    <property type="component" value="Chromosome"/>
</dbReference>
<dbReference type="GO" id="GO:0070677">
    <property type="term" value="F:rRNA (cytosine-2'-O-)-methyltransferase activity"/>
    <property type="evidence" value="ECO:0007669"/>
    <property type="project" value="UniProtKB-UniRule"/>
</dbReference>
<dbReference type="Gene3D" id="3.30.950.10">
    <property type="entry name" value="Methyltransferase, Cobalt-precorrin-4 Transmethylase, Domain 2"/>
    <property type="match status" value="1"/>
</dbReference>
<dbReference type="InterPro" id="IPR035996">
    <property type="entry name" value="4pyrrol_Methylase_sf"/>
</dbReference>
<keyword evidence="1 2" id="KW-0489">Methyltransferase</keyword>
<dbReference type="Gene3D" id="3.40.1010.10">
    <property type="entry name" value="Cobalt-precorrin-4 Transmethylase, Domain 1"/>
    <property type="match status" value="1"/>
</dbReference>
<comment type="subcellular location">
    <subcellularLocation>
        <location evidence="1">Cytoplasm</location>
    </subcellularLocation>
</comment>
<dbReference type="PANTHER" id="PTHR46111">
    <property type="entry name" value="RIBOSOMAL RNA SMALL SUBUNIT METHYLTRANSFERASE I"/>
    <property type="match status" value="1"/>
</dbReference>
<dbReference type="PANTHER" id="PTHR46111:SF1">
    <property type="entry name" value="RIBOSOMAL RNA SMALL SUBUNIT METHYLTRANSFERASE I"/>
    <property type="match status" value="1"/>
</dbReference>
<comment type="similarity">
    <text evidence="1">Belongs to the methyltransferase superfamily. RsmI family.</text>
</comment>
<keyword evidence="1 2" id="KW-0808">Transferase</keyword>
<keyword evidence="1" id="KW-0963">Cytoplasm</keyword>
<gene>
    <name evidence="1 2" type="primary">rsmI</name>
    <name evidence="2" type="ORF">DK849_02480</name>
</gene>
<dbReference type="KEGG" id="mclo:DK849_02480"/>
<dbReference type="Pfam" id="PF00590">
    <property type="entry name" value="TP_methylase"/>
    <property type="match status" value="1"/>
</dbReference>
<dbReference type="NCBIfam" id="TIGR00096">
    <property type="entry name" value="16S rRNA (cytidine(1402)-2'-O)-methyltransferase"/>
    <property type="match status" value="1"/>
</dbReference>
<dbReference type="GO" id="GO:0005737">
    <property type="term" value="C:cytoplasm"/>
    <property type="evidence" value="ECO:0007669"/>
    <property type="project" value="UniProtKB-SubCell"/>
</dbReference>
<dbReference type="AlphaFoldDB" id="A0A2Z4LMA6"/>
<dbReference type="CDD" id="cd11648">
    <property type="entry name" value="RsmI"/>
    <property type="match status" value="1"/>
</dbReference>
<dbReference type="InterPro" id="IPR014777">
    <property type="entry name" value="4pyrrole_Mease_sub1"/>
</dbReference>
<dbReference type="EMBL" id="CP030103">
    <property type="protein sequence ID" value="AWX42912.1"/>
    <property type="molecule type" value="Genomic_DNA"/>
</dbReference>
<evidence type="ECO:0000313" key="2">
    <source>
        <dbReference type="EMBL" id="AWX42912.1"/>
    </source>
</evidence>
<dbReference type="EC" id="2.1.1.198" evidence="1"/>
<accession>A0A2Z4LMA6</accession>
<comment type="catalytic activity">
    <reaction evidence="1">
        <text>cytidine(1402) in 16S rRNA + S-adenosyl-L-methionine = 2'-O-methylcytidine(1402) in 16S rRNA + S-adenosyl-L-homocysteine + H(+)</text>
        <dbReference type="Rhea" id="RHEA:42924"/>
        <dbReference type="Rhea" id="RHEA-COMP:10285"/>
        <dbReference type="Rhea" id="RHEA-COMP:10286"/>
        <dbReference type="ChEBI" id="CHEBI:15378"/>
        <dbReference type="ChEBI" id="CHEBI:57856"/>
        <dbReference type="ChEBI" id="CHEBI:59789"/>
        <dbReference type="ChEBI" id="CHEBI:74495"/>
        <dbReference type="ChEBI" id="CHEBI:82748"/>
        <dbReference type="EC" id="2.1.1.198"/>
    </reaction>
</comment>
<dbReference type="InterPro" id="IPR008189">
    <property type="entry name" value="rRNA_ssu_MeTfrase_I"/>
</dbReference>
<reference evidence="3" key="1">
    <citation type="submission" date="2018-06" db="EMBL/GenBank/DDBJ databases">
        <title>Complete genome sequences of Mycoplasma anatis, M. anseris and M. cloacale type strains.</title>
        <authorList>
            <person name="Grozner D."/>
            <person name="Forro B."/>
            <person name="Sulyok K.M."/>
            <person name="Marton S."/>
            <person name="Kreizinger Z."/>
            <person name="Banyai K."/>
            <person name="Gyuranecz M."/>
        </authorList>
    </citation>
    <scope>NUCLEOTIDE SEQUENCE [LARGE SCALE GENOMIC DNA]</scope>
    <source>
        <strain evidence="3">NCTC 10199</strain>
    </source>
</reference>
<dbReference type="RefSeq" id="WP_029330687.1">
    <property type="nucleotide sequence ID" value="NZ_CP030103.1"/>
</dbReference>
<proteinExistence type="inferred from homology"/>
<name>A0A2Z4LMA6_9BACT</name>
<organism evidence="2 3">
    <name type="scientific">Metamycoplasma cloacale</name>
    <dbReference type="NCBI Taxonomy" id="92401"/>
    <lineage>
        <taxon>Bacteria</taxon>
        <taxon>Bacillati</taxon>
        <taxon>Mycoplasmatota</taxon>
        <taxon>Mycoplasmoidales</taxon>
        <taxon>Metamycoplasmataceae</taxon>
        <taxon>Metamycoplasma</taxon>
    </lineage>
</organism>
<evidence type="ECO:0000313" key="3">
    <source>
        <dbReference type="Proteomes" id="UP000249865"/>
    </source>
</evidence>
<comment type="function">
    <text evidence="1">Catalyzes the 2'-O-methylation of the ribose of cytidine 1402 (C1402) in 16S rRNA.</text>
</comment>
<keyword evidence="1" id="KW-0949">S-adenosyl-L-methionine</keyword>
<protein>
    <recommendedName>
        <fullName evidence="1">Ribosomal RNA small subunit methyltransferase I</fullName>
        <ecNumber evidence="1">2.1.1.198</ecNumber>
    </recommendedName>
    <alternativeName>
        <fullName evidence="1">16S rRNA 2'-O-ribose C1402 methyltransferase</fullName>
    </alternativeName>
    <alternativeName>
        <fullName evidence="1">rRNA (cytidine-2'-O-)-methyltransferase RsmI</fullName>
    </alternativeName>
</protein>
<dbReference type="InterPro" id="IPR000878">
    <property type="entry name" value="4pyrrol_Mease"/>
</dbReference>
<dbReference type="PIRSF" id="PIRSF005917">
    <property type="entry name" value="MTase_YraL"/>
    <property type="match status" value="1"/>
</dbReference>
<dbReference type="FunFam" id="3.40.1010.10:FF:000007">
    <property type="entry name" value="Ribosomal RNA small subunit methyltransferase I"/>
    <property type="match status" value="1"/>
</dbReference>
<dbReference type="InterPro" id="IPR014776">
    <property type="entry name" value="4pyrrole_Mease_sub2"/>
</dbReference>
<evidence type="ECO:0000256" key="1">
    <source>
        <dbReference type="HAMAP-Rule" id="MF_01877"/>
    </source>
</evidence>
<dbReference type="SUPFAM" id="SSF53790">
    <property type="entry name" value="Tetrapyrrole methylase"/>
    <property type="match status" value="1"/>
</dbReference>
<dbReference type="HAMAP" id="MF_01877">
    <property type="entry name" value="16SrRNA_methyltr_I"/>
    <property type="match status" value="1"/>
</dbReference>
<keyword evidence="1" id="KW-0698">rRNA processing</keyword>
<dbReference type="OrthoDB" id="9809084at2"/>